<feature type="compositionally biased region" description="Polar residues" evidence="1">
    <location>
        <begin position="88"/>
        <end position="97"/>
    </location>
</feature>
<gene>
    <name evidence="2" type="ORF">FRX31_006048</name>
</gene>
<sequence>MKKKNCSQEHFIQTIKGGLVLKVMNIDSHGQPTIKFKRFKAICESESARKLSIASSVDEQEGIITSEANGKRKRSMTLKERRERKRTLSTFDETESSPGSISCSKINLNVDVKIEAAYEENLSIMKMKLMAMKTANTVIQIHDMAVNNGLEEAELHYGGDESVPDSSDEDDKDKYICDVNPNVVISEHLEVVADNYASTQQEKLSFHKDTDSVLCYNPMMEVSVANELDIGSIQLEDLSCHKDKNSLTQMLDISLSNNLPCTELHCGGDDESLPDSNGEDDKEDKSNEEISVTNDLGSEIYASSLQGNLSLNTDGDTVTQMLDLTLNNVLRCTELCDGINEIVPDSDDEGDNKVNISDLKLNVGESKSSTYIHDIVTSDTPQPMELSNGGGSCGFGVGDDGDIKKDISPQFAATHTNICDSVSSQDSYPSLSPNNVSVLMVNGPLTDEGQNSSLTFDVKEALQDSSGIHSSDATNGVKDVETLEGCLREDKDIYPKRLLSTRMVISPTSQEKLCQGLNVGDSCDNEETFNCRKKLFVEEQSERKNSLGELCVEGVNVKTIPRQNVKKQIIKNSETGFSQSHSKGSLKAPPFSHCKPHTRTKYGSQSTCAQKAITFSQKQMLDIETLALKLMKKLQDMNAIVKETLRSEVCHVTSKYRLDKVCGSKYVMSLLKSPYV</sequence>
<evidence type="ECO:0000256" key="1">
    <source>
        <dbReference type="SAM" id="MobiDB-lite"/>
    </source>
</evidence>
<comment type="caution">
    <text evidence="2">The sequence shown here is derived from an EMBL/GenBank/DDBJ whole genome shotgun (WGS) entry which is preliminary data.</text>
</comment>
<dbReference type="Proteomes" id="UP000554482">
    <property type="component" value="Unassembled WGS sequence"/>
</dbReference>
<name>A0A7J6X6A5_THATH</name>
<protein>
    <submittedName>
        <fullName evidence="2">Uncharacterized protein</fullName>
    </submittedName>
</protein>
<reference evidence="2 3" key="1">
    <citation type="submission" date="2020-06" db="EMBL/GenBank/DDBJ databases">
        <title>Transcriptomic and genomic resources for Thalictrum thalictroides and T. hernandezii: Facilitating candidate gene discovery in an emerging model plant lineage.</title>
        <authorList>
            <person name="Arias T."/>
            <person name="Riano-Pachon D.M."/>
            <person name="Di Stilio V.S."/>
        </authorList>
    </citation>
    <scope>NUCLEOTIDE SEQUENCE [LARGE SCALE GENOMIC DNA]</scope>
    <source>
        <strain evidence="3">cv. WT478/WT964</strain>
        <tissue evidence="2">Leaves</tissue>
    </source>
</reference>
<dbReference type="OrthoDB" id="775914at2759"/>
<accession>A0A7J6X6A5</accession>
<keyword evidence="3" id="KW-1185">Reference proteome</keyword>
<evidence type="ECO:0000313" key="2">
    <source>
        <dbReference type="EMBL" id="KAF5204365.1"/>
    </source>
</evidence>
<evidence type="ECO:0000313" key="3">
    <source>
        <dbReference type="Proteomes" id="UP000554482"/>
    </source>
</evidence>
<dbReference type="EMBL" id="JABWDY010005522">
    <property type="protein sequence ID" value="KAF5204365.1"/>
    <property type="molecule type" value="Genomic_DNA"/>
</dbReference>
<proteinExistence type="predicted"/>
<feature type="compositionally biased region" description="Basic residues" evidence="1">
    <location>
        <begin position="71"/>
        <end position="87"/>
    </location>
</feature>
<feature type="region of interest" description="Disordered" evidence="1">
    <location>
        <begin position="266"/>
        <end position="289"/>
    </location>
</feature>
<feature type="compositionally biased region" description="Acidic residues" evidence="1">
    <location>
        <begin position="269"/>
        <end position="282"/>
    </location>
</feature>
<dbReference type="AlphaFoldDB" id="A0A7J6X6A5"/>
<dbReference type="PANTHER" id="PTHR34461:SF2">
    <property type="entry name" value="EXPRESSED PROTEIN"/>
    <property type="match status" value="1"/>
</dbReference>
<feature type="region of interest" description="Disordered" evidence="1">
    <location>
        <begin position="65"/>
        <end position="97"/>
    </location>
</feature>
<dbReference type="PANTHER" id="PTHR34461">
    <property type="entry name" value="EXPRESSED PROTEIN"/>
    <property type="match status" value="1"/>
</dbReference>
<organism evidence="2 3">
    <name type="scientific">Thalictrum thalictroides</name>
    <name type="common">Rue-anemone</name>
    <name type="synonym">Anemone thalictroides</name>
    <dbReference type="NCBI Taxonomy" id="46969"/>
    <lineage>
        <taxon>Eukaryota</taxon>
        <taxon>Viridiplantae</taxon>
        <taxon>Streptophyta</taxon>
        <taxon>Embryophyta</taxon>
        <taxon>Tracheophyta</taxon>
        <taxon>Spermatophyta</taxon>
        <taxon>Magnoliopsida</taxon>
        <taxon>Ranunculales</taxon>
        <taxon>Ranunculaceae</taxon>
        <taxon>Thalictroideae</taxon>
        <taxon>Thalictrum</taxon>
    </lineage>
</organism>